<dbReference type="AlphaFoldDB" id="A0A6P5JGM9"/>
<keyword evidence="9" id="KW-1185">Reference proteome</keyword>
<feature type="transmembrane region" description="Helical" evidence="7">
    <location>
        <begin position="180"/>
        <end position="197"/>
    </location>
</feature>
<evidence type="ECO:0000256" key="1">
    <source>
        <dbReference type="ARBA" id="ARBA00004167"/>
    </source>
</evidence>
<evidence type="ECO:0000256" key="6">
    <source>
        <dbReference type="ARBA" id="ARBA00023136"/>
    </source>
</evidence>
<protein>
    <recommendedName>
        <fullName evidence="7">FXYD domain-containing ion transport regulator</fullName>
    </recommendedName>
</protein>
<feature type="region of interest" description="Disordered" evidence="8">
    <location>
        <begin position="86"/>
        <end position="167"/>
    </location>
</feature>
<gene>
    <name evidence="10" type="primary">LOC110201850</name>
</gene>
<reference evidence="10" key="1">
    <citation type="submission" date="2025-08" db="UniProtKB">
        <authorList>
            <consortium name="RefSeq"/>
        </authorList>
    </citation>
    <scope>IDENTIFICATION</scope>
    <source>
        <tissue evidence="10">Spleen</tissue>
    </source>
</reference>
<dbReference type="InterPro" id="IPR000272">
    <property type="entry name" value="Ion-transport_regulator_FXYD"/>
</dbReference>
<dbReference type="PANTHER" id="PTHR14132:SF14">
    <property type="entry name" value="FXYD DOMAIN-CONTAINING ION TRANSPORT REGULATOR 5"/>
    <property type="match status" value="1"/>
</dbReference>
<sequence length="219" mass="23905">MTLPVLAPARPVLTPPSHLGSPPRPACPHQAKATSSGPPSSKMSASGHLYFLFLLLGLAPSSWTQDTSMAPHLGTSMAPYLDMVEKNHSTPSEEPLASSLSTARSPTTSELQLTSRDPTKDGEDTGQTQPEDKVETTSAMGNLEPRTVASRTRPQTPSISSGEEEWDPFKSNEYTLRKRGLIAAAILFITGILILTSDRCRQFRWCRRQQRSAYRVTQA</sequence>
<evidence type="ECO:0000256" key="5">
    <source>
        <dbReference type="ARBA" id="ARBA00023065"/>
    </source>
</evidence>
<keyword evidence="3 7" id="KW-0813">Transport</keyword>
<evidence type="ECO:0000313" key="9">
    <source>
        <dbReference type="Proteomes" id="UP000515140"/>
    </source>
</evidence>
<feature type="compositionally biased region" description="Polar residues" evidence="8">
    <location>
        <begin position="98"/>
        <end position="116"/>
    </location>
</feature>
<dbReference type="CDD" id="cd20323">
    <property type="entry name" value="FXYD_FXYD5"/>
    <property type="match status" value="1"/>
</dbReference>
<dbReference type="KEGG" id="pcw:110201850"/>
<dbReference type="FunCoup" id="A0A6P5JGM9">
    <property type="interactions" value="86"/>
</dbReference>
<keyword evidence="7" id="KW-1133">Transmembrane helix</keyword>
<keyword evidence="4 7" id="KW-0812">Transmembrane</keyword>
<keyword evidence="6 7" id="KW-0472">Membrane</keyword>
<dbReference type="GO" id="GO:0016020">
    <property type="term" value="C:membrane"/>
    <property type="evidence" value="ECO:0007669"/>
    <property type="project" value="UniProtKB-SubCell"/>
</dbReference>
<dbReference type="Pfam" id="PF02038">
    <property type="entry name" value="ATP1G1_PLM_MAT8"/>
    <property type="match status" value="1"/>
</dbReference>
<dbReference type="Proteomes" id="UP000515140">
    <property type="component" value="Unplaced"/>
</dbReference>
<dbReference type="GeneID" id="110201850"/>
<feature type="compositionally biased region" description="Polar residues" evidence="8">
    <location>
        <begin position="149"/>
        <end position="161"/>
    </location>
</feature>
<proteinExistence type="inferred from homology"/>
<evidence type="ECO:0000256" key="7">
    <source>
        <dbReference type="RuleBase" id="RU364131"/>
    </source>
</evidence>
<organism evidence="9 10">
    <name type="scientific">Phascolarctos cinereus</name>
    <name type="common">Koala</name>
    <dbReference type="NCBI Taxonomy" id="38626"/>
    <lineage>
        <taxon>Eukaryota</taxon>
        <taxon>Metazoa</taxon>
        <taxon>Chordata</taxon>
        <taxon>Craniata</taxon>
        <taxon>Vertebrata</taxon>
        <taxon>Euteleostomi</taxon>
        <taxon>Mammalia</taxon>
        <taxon>Metatheria</taxon>
        <taxon>Diprotodontia</taxon>
        <taxon>Phascolarctidae</taxon>
        <taxon>Phascolarctos</taxon>
    </lineage>
</organism>
<evidence type="ECO:0000313" key="10">
    <source>
        <dbReference type="RefSeq" id="XP_020833385.1"/>
    </source>
</evidence>
<accession>A0A6P5JGM9</accession>
<dbReference type="RefSeq" id="XP_020833385.1">
    <property type="nucleotide sequence ID" value="XM_020977726.1"/>
</dbReference>
<comment type="subcellular location">
    <subcellularLocation>
        <location evidence="1">Membrane</location>
        <topology evidence="1">Single-pass membrane protein</topology>
    </subcellularLocation>
</comment>
<evidence type="ECO:0000256" key="4">
    <source>
        <dbReference type="ARBA" id="ARBA00022692"/>
    </source>
</evidence>
<dbReference type="GO" id="GO:0043269">
    <property type="term" value="P:regulation of monoatomic ion transport"/>
    <property type="evidence" value="ECO:0007669"/>
    <property type="project" value="InterPro"/>
</dbReference>
<name>A0A6P5JGM9_PHACI</name>
<dbReference type="InParanoid" id="A0A6P5JGM9"/>
<dbReference type="PANTHER" id="PTHR14132">
    <property type="entry name" value="SODIUM/POTASSIUM-TRANSPORTING ATPASE SUBUNIT GAMMA"/>
    <property type="match status" value="1"/>
</dbReference>
<keyword evidence="5 7" id="KW-0406">Ion transport</keyword>
<dbReference type="GO" id="GO:0017080">
    <property type="term" value="F:sodium channel regulator activity"/>
    <property type="evidence" value="ECO:0007669"/>
    <property type="project" value="TreeGrafter"/>
</dbReference>
<evidence type="ECO:0000256" key="8">
    <source>
        <dbReference type="SAM" id="MobiDB-lite"/>
    </source>
</evidence>
<feature type="region of interest" description="Disordered" evidence="8">
    <location>
        <begin position="1"/>
        <end position="42"/>
    </location>
</feature>
<dbReference type="GO" id="GO:0006811">
    <property type="term" value="P:monoatomic ion transport"/>
    <property type="evidence" value="ECO:0007669"/>
    <property type="project" value="UniProtKB-KW"/>
</dbReference>
<evidence type="ECO:0000256" key="2">
    <source>
        <dbReference type="ARBA" id="ARBA00005948"/>
    </source>
</evidence>
<dbReference type="Gene3D" id="1.20.5.780">
    <property type="entry name" value="Single helix bin"/>
    <property type="match status" value="1"/>
</dbReference>
<evidence type="ECO:0000256" key="3">
    <source>
        <dbReference type="ARBA" id="ARBA00022448"/>
    </source>
</evidence>
<comment type="similarity">
    <text evidence="2 7">Belongs to the FXYD family.</text>
</comment>